<gene>
    <name evidence="2" type="ORF">H5985_06125</name>
</gene>
<accession>A0ABS2GSM0</accession>
<evidence type="ECO:0000259" key="1">
    <source>
        <dbReference type="PROSITE" id="PS51186"/>
    </source>
</evidence>
<comment type="caution">
    <text evidence="2">The sequence shown here is derived from an EMBL/GenBank/DDBJ whole genome shotgun (WGS) entry which is preliminary data.</text>
</comment>
<evidence type="ECO:0000313" key="3">
    <source>
        <dbReference type="Proteomes" id="UP000777002"/>
    </source>
</evidence>
<dbReference type="PROSITE" id="PS51186">
    <property type="entry name" value="GNAT"/>
    <property type="match status" value="1"/>
</dbReference>
<name>A0ABS2GSM0_9BURK</name>
<dbReference type="EMBL" id="JACJKX010000010">
    <property type="protein sequence ID" value="MBM6928845.1"/>
    <property type="molecule type" value="Genomic_DNA"/>
</dbReference>
<dbReference type="Gene3D" id="3.40.630.30">
    <property type="match status" value="1"/>
</dbReference>
<dbReference type="InterPro" id="IPR016181">
    <property type="entry name" value="Acyl_CoA_acyltransferase"/>
</dbReference>
<dbReference type="CDD" id="cd04301">
    <property type="entry name" value="NAT_SF"/>
    <property type="match status" value="1"/>
</dbReference>
<dbReference type="InterPro" id="IPR000182">
    <property type="entry name" value="GNAT_dom"/>
</dbReference>
<organism evidence="2 3">
    <name type="scientific">Parasutterella secunda</name>
    <dbReference type="NCBI Taxonomy" id="626947"/>
    <lineage>
        <taxon>Bacteria</taxon>
        <taxon>Pseudomonadati</taxon>
        <taxon>Pseudomonadota</taxon>
        <taxon>Betaproteobacteria</taxon>
        <taxon>Burkholderiales</taxon>
        <taxon>Sutterellaceae</taxon>
        <taxon>Parasutterella</taxon>
    </lineage>
</organism>
<protein>
    <submittedName>
        <fullName evidence="2">N-acetyltransferase</fullName>
    </submittedName>
</protein>
<dbReference type="Proteomes" id="UP000777002">
    <property type="component" value="Unassembled WGS sequence"/>
</dbReference>
<dbReference type="SUPFAM" id="SSF55729">
    <property type="entry name" value="Acyl-CoA N-acyltransferases (Nat)"/>
    <property type="match status" value="1"/>
</dbReference>
<reference evidence="2 3" key="1">
    <citation type="journal article" date="2021" name="Sci. Rep.">
        <title>The distribution of antibiotic resistance genes in chicken gut microbiota commensals.</title>
        <authorList>
            <person name="Juricova H."/>
            <person name="Matiasovicova J."/>
            <person name="Kubasova T."/>
            <person name="Cejkova D."/>
            <person name="Rychlik I."/>
        </authorList>
    </citation>
    <scope>NUCLEOTIDE SEQUENCE [LARGE SCALE GENOMIC DNA]</scope>
    <source>
        <strain evidence="2 3">An562</strain>
    </source>
</reference>
<sequence length="215" mass="24926">MTIEYRLETPDDYRETENMIREAFWNVYCPGCFEHFMLHQIRQSSAFIESLDFVAVKDGRIIGNVISVQSYIEGDDGQKHTVLSLGPIGVLPAFQRTGVGRRLIELMRQQAVRMGYKAILLCGDPAYYSKNGFEPAEKYSIRTKDNKFAAALQILWLRNPNDKELAGRYFENEIYEFDSQEASLFDRQFPTKEKISGTPTQKRFDEVVAMQKDYF</sequence>
<dbReference type="Pfam" id="PF13508">
    <property type="entry name" value="Acetyltransf_7"/>
    <property type="match status" value="1"/>
</dbReference>
<feature type="domain" description="N-acetyltransferase" evidence="1">
    <location>
        <begin position="3"/>
        <end position="158"/>
    </location>
</feature>
<evidence type="ECO:0000313" key="2">
    <source>
        <dbReference type="EMBL" id="MBM6928845.1"/>
    </source>
</evidence>
<keyword evidence="3" id="KW-1185">Reference proteome</keyword>
<proteinExistence type="predicted"/>
<dbReference type="RefSeq" id="WP_205050436.1">
    <property type="nucleotide sequence ID" value="NZ_JACJKX010000010.1"/>
</dbReference>